<dbReference type="InterPro" id="IPR013761">
    <property type="entry name" value="SAM/pointed_sf"/>
</dbReference>
<dbReference type="Pfam" id="PF07647">
    <property type="entry name" value="SAM_2"/>
    <property type="match status" value="1"/>
</dbReference>
<dbReference type="SMART" id="SM00454">
    <property type="entry name" value="SAM"/>
    <property type="match status" value="3"/>
</dbReference>
<dbReference type="SUPFAM" id="SSF47769">
    <property type="entry name" value="SAM/Pointed domain"/>
    <property type="match status" value="3"/>
</dbReference>
<evidence type="ECO:0000256" key="4">
    <source>
        <dbReference type="ARBA" id="ARBA00023054"/>
    </source>
</evidence>
<dbReference type="FunFam" id="1.10.150.50:FF:000017">
    <property type="entry name" value="Liprin-beta-1 isoform 1"/>
    <property type="match status" value="1"/>
</dbReference>
<evidence type="ECO:0000256" key="2">
    <source>
        <dbReference type="ARBA" id="ARBA00022553"/>
    </source>
</evidence>
<dbReference type="PANTHER" id="PTHR12587:SF16">
    <property type="entry name" value="LIPRIN-BETA-1"/>
    <property type="match status" value="1"/>
</dbReference>
<sequence length="1314" mass="147733">MGGFVWLLEAFVLYEGRQKSYLSRSNTFWRGTASQVTRGEPASGRTARPRCGLRVCDSDSVKKEMTKLAVKPRVGSLYGSVVLARVTVEINTKSAPVGSKALEYSNGIFDCQSPTSPFMGSLRALHLVEDLRGLLEMMEADEREGLRCQIPDSTAEALIEWLQSQMTNGHISGNGDVYQERLARLENDKESLVLQVSVLTDQVEAQGEKIRDLEFCLEEHREKLNATEEMLQQELLSRTTLETQKLDLMAEISTLKLKLTSVEKDRLDYEDRFRDTEVMAAEPGVGETAEGRMWLLHVEGCLPLFPCPSLVLGSRQLNREAGGLSWSSAQGTQLQFMSPFVLCPLTFGAVTQKLGNLVPGYLGSSELLDLDLIQEINELRLRVGEMDNERLQYEKKLKTTKDELSALKDKLEQKEAEVKRLHEKLVCKLKGEGIEILDRDIEVQKMKKAVESLMAANEEKDRKIEELRQSLNRYKKVQDMVILAQGKESESEDLSSGSVSTGLLDTPSLADPEKSPSPTPVTASPIHDEFNVNIHEENSLQIHTSILQISVPSFSSASKSSETVAERLKTHPRPDPASEMRYYGFHLLKMVVRHCQNKRASISNLRRRGNSRDVWLQPGAVAELWHPKIPMLGASDRTTFLILHPPCPGRKPNPCRPALALQGVQKSTPDTQLNKGCAWVFFFWVQIPGFIPRSIKHSKSRGKDPVQKPSFAQFVLGFHLCLLLVKTKASTKLQPSALCLKEDQQVPPLKLIYVIAQSSTLQKSSSLSSLRKEASEVIMRWDFFTGYAVLIKDKKKITPTTISYLCLRQGIEAVDVKPPVEGNNFATLPPKSPCHGGTGDEDGFGTRKARSSFGRGFFKIKNNKRTASAPNLAETEKGSADHLDLAGLPPRPKEADSLQMTPPSPDSRKKARGIKKLFGRLKRSQSTTFNPEDMSETEFKRGGTRATAGPRLGWSRDLGQSHNELDMPFAKWTKEQVCNWLQDQGLGSYINNGRHWILSGQTLLQASQQDLEKELGIKHPLHRKKLQLALQALGSEEENNHGKLDYHWVTRWLDDIGLPQYKTQFDEGKVDGRMLHYMTVDDLLSLKVISVLHHLSIKRAIQVLRINNFEPNCLRRRPSDESNVTPSEVTQWTNHRVMEWLRSVDLAEYAPNLRGSGVHGGLMVLEPRFNVETMAQLLNIPPNKTLLRRHLATHFNLLVGQEAQQQKREAMESPDYVLLTATAKVKPKKLTFSNFGSLRKKKQDDMEEYVCPMELGRASGSGSKKGFKPGLDIRVYDDDDLDRLEQHMLKEDEMFKDFATRSPSTSITDEDSNV</sequence>
<feature type="region of interest" description="Disordered" evidence="7">
    <location>
        <begin position="487"/>
        <end position="525"/>
    </location>
</feature>
<dbReference type="Proteomes" id="UP000618051">
    <property type="component" value="Unassembled WGS sequence"/>
</dbReference>
<feature type="region of interest" description="Disordered" evidence="7">
    <location>
        <begin position="825"/>
        <end position="846"/>
    </location>
</feature>
<evidence type="ECO:0000256" key="5">
    <source>
        <dbReference type="ARBA" id="ARBA00060046"/>
    </source>
</evidence>
<dbReference type="CDD" id="cd09569">
    <property type="entry name" value="SAM_liprin-beta1_2_repeat3"/>
    <property type="match status" value="1"/>
</dbReference>
<keyword evidence="3" id="KW-0677">Repeat</keyword>
<dbReference type="InterPro" id="IPR001660">
    <property type="entry name" value="SAM"/>
</dbReference>
<feature type="coiled-coil region" evidence="6">
    <location>
        <begin position="175"/>
        <end position="237"/>
    </location>
</feature>
<feature type="region of interest" description="Disordered" evidence="7">
    <location>
        <begin position="868"/>
        <end position="959"/>
    </location>
</feature>
<gene>
    <name evidence="10" type="ORF">IHE44_0011941</name>
    <name evidence="9" type="ORF">IHE44_010727</name>
</gene>
<dbReference type="Pfam" id="PF26022">
    <property type="entry name" value="CC_Liprin_beta"/>
    <property type="match status" value="1"/>
</dbReference>
<dbReference type="InterPro" id="IPR037617">
    <property type="entry name" value="LIPB1/2_SAM_1"/>
</dbReference>
<dbReference type="CDD" id="cd09563">
    <property type="entry name" value="SAM_liprin-beta1_2_repeat1"/>
    <property type="match status" value="1"/>
</dbReference>
<name>A0A835NE02_9PASS</name>
<feature type="region of interest" description="Disordered" evidence="7">
    <location>
        <begin position="1295"/>
        <end position="1314"/>
    </location>
</feature>
<dbReference type="EMBL" id="JADDUC010000460">
    <property type="protein sequence ID" value="KAG0113346.1"/>
    <property type="molecule type" value="Genomic_DNA"/>
</dbReference>
<dbReference type="GO" id="GO:0007528">
    <property type="term" value="P:neuromuscular junction development"/>
    <property type="evidence" value="ECO:0007669"/>
    <property type="project" value="TreeGrafter"/>
</dbReference>
<keyword evidence="2" id="KW-0597">Phosphoprotein</keyword>
<evidence type="ECO:0000256" key="6">
    <source>
        <dbReference type="SAM" id="Coils"/>
    </source>
</evidence>
<reference evidence="9" key="1">
    <citation type="submission" date="2020-10" db="EMBL/GenBank/DDBJ databases">
        <title>Feather gene expression reveals the developmental basis of iridescence in African starlings.</title>
        <authorList>
            <person name="Rubenstein D.R."/>
        </authorList>
    </citation>
    <scope>NUCLEOTIDE SEQUENCE</scope>
    <source>
        <strain evidence="9">SS15</strain>
        <tissue evidence="9">Liver</tissue>
    </source>
</reference>
<proteinExistence type="inferred from homology"/>
<evidence type="ECO:0000313" key="10">
    <source>
        <dbReference type="EMBL" id="KAI1238850.1"/>
    </source>
</evidence>
<dbReference type="GO" id="GO:0048786">
    <property type="term" value="C:presynaptic active zone"/>
    <property type="evidence" value="ECO:0007669"/>
    <property type="project" value="TreeGrafter"/>
</dbReference>
<accession>A0A835NE02</accession>
<dbReference type="InterPro" id="IPR037619">
    <property type="entry name" value="LIPB1/2_SAM_3rd"/>
</dbReference>
<dbReference type="InterPro" id="IPR058914">
    <property type="entry name" value="LIPB1/2_CC"/>
</dbReference>
<dbReference type="InterPro" id="IPR037618">
    <property type="entry name" value="LIPB1/2_SAM_2nd"/>
</dbReference>
<dbReference type="FunFam" id="1.10.150.50:FF:000005">
    <property type="entry name" value="Liprin-beta-1 isoform 1"/>
    <property type="match status" value="1"/>
</dbReference>
<dbReference type="CDD" id="cd09566">
    <property type="entry name" value="SAM_liprin-beta1_2_repeat2"/>
    <property type="match status" value="1"/>
</dbReference>
<feature type="domain" description="SAM" evidence="8">
    <location>
        <begin position="1049"/>
        <end position="1107"/>
    </location>
</feature>
<evidence type="ECO:0000313" key="11">
    <source>
        <dbReference type="Proteomes" id="UP000618051"/>
    </source>
</evidence>
<protein>
    <recommendedName>
        <fullName evidence="8">SAM domain-containing protein</fullName>
    </recommendedName>
</protein>
<comment type="function">
    <text evidence="5">May regulate the disassembly of focal adhesions. Did not bind receptor-like tyrosine phosphatases type 2A.</text>
</comment>
<keyword evidence="4 6" id="KW-0175">Coiled coil</keyword>
<feature type="domain" description="SAM" evidence="8">
    <location>
        <begin position="972"/>
        <end position="1036"/>
    </location>
</feature>
<evidence type="ECO:0000259" key="8">
    <source>
        <dbReference type="PROSITE" id="PS50105"/>
    </source>
</evidence>
<feature type="compositionally biased region" description="Basic and acidic residues" evidence="7">
    <location>
        <begin position="874"/>
        <end position="884"/>
    </location>
</feature>
<keyword evidence="11" id="KW-1185">Reference proteome</keyword>
<comment type="similarity">
    <text evidence="1">Belongs to the liprin family. Liprin-beta subfamily.</text>
</comment>
<reference evidence="10 11" key="2">
    <citation type="journal article" date="2021" name="J. Hered.">
        <title>Feather Gene Expression Elucidates the Developmental Basis of Plumage Iridescence in African Starlings.</title>
        <authorList>
            <person name="Rubenstein D.R."/>
            <person name="Corvelo A."/>
            <person name="MacManes M.D."/>
            <person name="Maia R."/>
            <person name="Narzisi G."/>
            <person name="Rousaki A."/>
            <person name="Vandenabeele P."/>
            <person name="Shawkey M.D."/>
            <person name="Solomon J."/>
        </authorList>
    </citation>
    <scope>NUCLEOTIDE SEQUENCE [LARGE SCALE GENOMIC DNA]</scope>
    <source>
        <strain evidence="10">SS15</strain>
    </source>
</reference>
<dbReference type="OrthoDB" id="6516566at2759"/>
<comment type="caution">
    <text evidence="9">The sequence shown here is derived from an EMBL/GenBank/DDBJ whole genome shotgun (WGS) entry which is preliminary data.</text>
</comment>
<organism evidence="9">
    <name type="scientific">Lamprotornis superbus</name>
    <dbReference type="NCBI Taxonomy" id="245042"/>
    <lineage>
        <taxon>Eukaryota</taxon>
        <taxon>Metazoa</taxon>
        <taxon>Chordata</taxon>
        <taxon>Craniata</taxon>
        <taxon>Vertebrata</taxon>
        <taxon>Euteleostomi</taxon>
        <taxon>Archelosauria</taxon>
        <taxon>Archosauria</taxon>
        <taxon>Dinosauria</taxon>
        <taxon>Saurischia</taxon>
        <taxon>Theropoda</taxon>
        <taxon>Coelurosauria</taxon>
        <taxon>Aves</taxon>
        <taxon>Neognathae</taxon>
        <taxon>Neoaves</taxon>
        <taxon>Telluraves</taxon>
        <taxon>Australaves</taxon>
        <taxon>Passeriformes</taxon>
        <taxon>Sturnidae</taxon>
        <taxon>Lamprotornis</taxon>
    </lineage>
</organism>
<dbReference type="FunFam" id="1.10.150.50:FF:000007">
    <property type="entry name" value="Liprin-beta-1 isoform 1"/>
    <property type="match status" value="1"/>
</dbReference>
<dbReference type="InterPro" id="IPR029515">
    <property type="entry name" value="Liprin"/>
</dbReference>
<evidence type="ECO:0000256" key="3">
    <source>
        <dbReference type="ARBA" id="ARBA00022737"/>
    </source>
</evidence>
<dbReference type="EMBL" id="JADDUC020000005">
    <property type="protein sequence ID" value="KAI1238850.1"/>
    <property type="molecule type" value="Genomic_DNA"/>
</dbReference>
<reference evidence="10" key="3">
    <citation type="submission" date="2022-01" db="EMBL/GenBank/DDBJ databases">
        <authorList>
            <person name="Rubenstein D.R."/>
        </authorList>
    </citation>
    <scope>NUCLEOTIDE SEQUENCE</scope>
    <source>
        <strain evidence="10">SS15</strain>
        <tissue evidence="10">Liver</tissue>
    </source>
</reference>
<dbReference type="PANTHER" id="PTHR12587">
    <property type="entry name" value="LAR INTERACTING PROTEIN LIP -RELATED PROTEIN"/>
    <property type="match status" value="1"/>
</dbReference>
<feature type="coiled-coil region" evidence="6">
    <location>
        <begin position="376"/>
        <end position="477"/>
    </location>
</feature>
<evidence type="ECO:0000256" key="7">
    <source>
        <dbReference type="SAM" id="MobiDB-lite"/>
    </source>
</evidence>
<feature type="compositionally biased region" description="Basic residues" evidence="7">
    <location>
        <begin position="909"/>
        <end position="923"/>
    </location>
</feature>
<dbReference type="Gene3D" id="1.10.150.50">
    <property type="entry name" value="Transcription Factor, Ets-1"/>
    <property type="match status" value="3"/>
</dbReference>
<dbReference type="GO" id="GO:0005829">
    <property type="term" value="C:cytosol"/>
    <property type="evidence" value="ECO:0007669"/>
    <property type="project" value="UniProtKB-ARBA"/>
</dbReference>
<evidence type="ECO:0000256" key="1">
    <source>
        <dbReference type="ARBA" id="ARBA00007547"/>
    </source>
</evidence>
<evidence type="ECO:0000313" key="9">
    <source>
        <dbReference type="EMBL" id="KAG0113346.1"/>
    </source>
</evidence>
<dbReference type="PROSITE" id="PS50105">
    <property type="entry name" value="SAM_DOMAIN"/>
    <property type="match status" value="2"/>
</dbReference>
<dbReference type="Pfam" id="PF00536">
    <property type="entry name" value="SAM_1"/>
    <property type="match status" value="2"/>
</dbReference>